<reference evidence="11 12" key="3">
    <citation type="journal article" date="2015" name="Genome Announc.">
        <title>Draft Genome Sequence of the Archiascomycetous Yeast Saitoella complicata.</title>
        <authorList>
            <person name="Yamauchi K."/>
            <person name="Kondo S."/>
            <person name="Hamamoto M."/>
            <person name="Takahashi Y."/>
            <person name="Ogura Y."/>
            <person name="Hayashi T."/>
            <person name="Nishida H."/>
        </authorList>
    </citation>
    <scope>NUCLEOTIDE SEQUENCE [LARGE SCALE GENOMIC DNA]</scope>
    <source>
        <strain evidence="11 12">NRRL Y-17804</strain>
    </source>
</reference>
<evidence type="ECO:0000313" key="11">
    <source>
        <dbReference type="EMBL" id="GAO49009.1"/>
    </source>
</evidence>
<dbReference type="PANTHER" id="PTHR31646:SF1">
    <property type="entry name" value="ALPHA-1,2-MANNOSYLTRANSFERASE MNN2"/>
    <property type="match status" value="1"/>
</dbReference>
<dbReference type="EMBL" id="BACD03000019">
    <property type="protein sequence ID" value="GAO49009.1"/>
    <property type="molecule type" value="Genomic_DNA"/>
</dbReference>
<evidence type="ECO:0000256" key="3">
    <source>
        <dbReference type="ARBA" id="ARBA00009105"/>
    </source>
</evidence>
<dbReference type="STRING" id="698492.A0A0E9NGP6"/>
<evidence type="ECO:0000256" key="1">
    <source>
        <dbReference type="ARBA" id="ARBA00004323"/>
    </source>
</evidence>
<comment type="pathway">
    <text evidence="2">Protein modification; protein glycosylation.</text>
</comment>
<proteinExistence type="inferred from homology"/>
<feature type="compositionally biased region" description="Low complexity" evidence="10">
    <location>
        <begin position="848"/>
        <end position="857"/>
    </location>
</feature>
<keyword evidence="5" id="KW-0812">Transmembrane</keyword>
<keyword evidence="7" id="KW-1133">Transmembrane helix</keyword>
<sequence length="1523" mass="168552">MSESVAVEEVQESAAVSLKELITSLSVKSRIERKRSLAALYAQTKDPATISTLIGTKDNLDKVGTFLESCLRSLLPNDLPSVQDVLQNFATYKLGQSVLSSLADSSPSQVDPELSTSLSSLTTLLANDNNSFPILSNLGLLTSITKALSNTPYGDWTDPSTHVLFDSIVRYVLGLSSSQQGLQILTSELGRKELKQAWMHIFFGQGRPCPEDVRSARGILTLRLTTLNAENIQTDVKAEDFAVSSGLLLDTWRKCETLQGLSEDGVAIGDEHVGLANQVLLDLAGFSVYECGREAVTNVFLNGAFLGLLRRLQEVQDDVHRELLDNIIGVIQETAIVFANLFTPSLVTQAIMLSPPVFQIASPALDTLPDRLKVCFEAIDQPRRLRIDKTFVAYLTLALSHLLQDDAAEVSHAHAALNPPVSLIGFLCRLLDEIGKAFRVAVIREPEHIQAEGVVKIMRVPRPANVDVVFTRQDVGSEREWHGTVQWRRQLISVLGLGQRLMNNVVEGCYSTKNYKPDPLPAGEGLSEGTKCSITHLTAMSSMIPFEILQRCEQQMICDGAVIAGKHAVLRTLELLTSIRVPRSKDTAKPVQAVGAYITESGSGGAVVSVILEQAERSIVGVETAFELLKHVLPYEDTTSTGAITILRNWWAKELIPIRAEIGLFVAKWASAPAMASIVFSLIHCGSSEIIEAVMASLLDAVDGVDGNAVAAMGLLRVISYNTEIFDKLQSALRRSRKSGLAPWLDELTQRNPALRGEIQALKKSLALGPGVKDDMEVVYEPPAPTRVPWNLANYIPGPTGERPQSSGQVQILPGQMLPPAIHRRASSTSTGAVNPNTVSPNRSTSHSPFSGTMPPPSMSMTPVTPLPGDMVPFLNVPMGGGMMPPPMMGMNMGMGTGMGGGMGSQQVQQMQAQQTQQVRIMRANTSRPPSKHVDEYEGYGPGSSLGVLTFSVRRFPREIARLGRNPAKLSDYGYIKTSTRFETEGLLLSLRDEDRLSYGRYIPNTQSTTQSAVLEYHDKDKDRAYTPGSITTKMIPSNRRRITLIAFVTAAMMLAVYMFHDSAIRAGTSLYSSTQAPQQQAPATATGAGVLKDVEAQKKQIEELKKEVEKLRDSISKHKDMPKTTMSDPDAKKKQKDEACKDVVRNIDYYHSVNHEQFWQHASPQVWADQIRAWRSYMDSAPSWESVSAKHEMKDRGIVIAGGNGDTLDRTKVTLRMLRELNSTLPVEVHYIRGELGKPEIEKLKELGATPRDLSDESNLFTVQKVVGKEKNFHIKSAAMINSGFEEILYLDSDSMPVRDPRYLFGYEEYEKTGTMFWPDYWKTHKENPIWDILDAPCADEWEQESGQVLLNKRTNWKPLLLANYMSMHSEFYFQLINGDKDTLRFAHKALKMEYFMVPKFLTAGGLIWDERFCGHTMIQHDPDDAPMFVHANLLKEFPRDRLNPDTESNTGKGVFRTFKMYTVSRGNTWLKPRFYVSSGGQNCMEIDAGAGEPDIREESFENLVPGWNAFYKRNGGKGGGR</sequence>
<name>A0A0E9NGP6_SAICN</name>
<dbReference type="PANTHER" id="PTHR31646">
    <property type="entry name" value="ALPHA-1,2-MANNOSYLTRANSFERASE MNN2"/>
    <property type="match status" value="1"/>
</dbReference>
<comment type="caution">
    <text evidence="11">The sequence shown here is derived from an EMBL/GenBank/DDBJ whole genome shotgun (WGS) entry which is preliminary data.</text>
</comment>
<dbReference type="InterPro" id="IPR022751">
    <property type="entry name" value="Alpha_mannosyltransferase"/>
</dbReference>
<feature type="region of interest" description="Disordered" evidence="10">
    <location>
        <begin position="826"/>
        <end position="857"/>
    </location>
</feature>
<evidence type="ECO:0000256" key="2">
    <source>
        <dbReference type="ARBA" id="ARBA00004922"/>
    </source>
</evidence>
<keyword evidence="8" id="KW-0333">Golgi apparatus</keyword>
<evidence type="ECO:0000256" key="10">
    <source>
        <dbReference type="SAM" id="MobiDB-lite"/>
    </source>
</evidence>
<evidence type="ECO:0000256" key="5">
    <source>
        <dbReference type="ARBA" id="ARBA00022692"/>
    </source>
</evidence>
<comment type="subcellular location">
    <subcellularLocation>
        <location evidence="1">Golgi apparatus membrane</location>
        <topology evidence="1">Single-pass type II membrane protein</topology>
    </subcellularLocation>
</comment>
<feature type="region of interest" description="Disordered" evidence="10">
    <location>
        <begin position="1117"/>
        <end position="1139"/>
    </location>
</feature>
<keyword evidence="6" id="KW-0735">Signal-anchor</keyword>
<feature type="compositionally biased region" description="Basic and acidic residues" evidence="10">
    <location>
        <begin position="1130"/>
        <end position="1139"/>
    </location>
</feature>
<dbReference type="GO" id="GO:0046354">
    <property type="term" value="P:mannan biosynthetic process"/>
    <property type="evidence" value="ECO:0007669"/>
    <property type="project" value="TreeGrafter"/>
</dbReference>
<gene>
    <name evidence="11" type="ORF">G7K_3170-t1</name>
</gene>
<keyword evidence="4" id="KW-0808">Transferase</keyword>
<reference evidence="11 12" key="2">
    <citation type="journal article" date="2014" name="J. Gen. Appl. Microbiol.">
        <title>The early diverging ascomycetous budding yeast Saitoella complicata has three histone deacetylases belonging to the Clr6, Hos2, and Rpd3 lineages.</title>
        <authorList>
            <person name="Nishida H."/>
            <person name="Matsumoto T."/>
            <person name="Kondo S."/>
            <person name="Hamamoto M."/>
            <person name="Yoshikawa H."/>
        </authorList>
    </citation>
    <scope>NUCLEOTIDE SEQUENCE [LARGE SCALE GENOMIC DNA]</scope>
    <source>
        <strain evidence="11 12">NRRL Y-17804</strain>
    </source>
</reference>
<evidence type="ECO:0000256" key="7">
    <source>
        <dbReference type="ARBA" id="ARBA00022989"/>
    </source>
</evidence>
<dbReference type="GO" id="GO:0000026">
    <property type="term" value="F:alpha-1,2-mannosyltransferase activity"/>
    <property type="evidence" value="ECO:0007669"/>
    <property type="project" value="TreeGrafter"/>
</dbReference>
<evidence type="ECO:0000256" key="9">
    <source>
        <dbReference type="ARBA" id="ARBA00023136"/>
    </source>
</evidence>
<evidence type="ECO:0000256" key="6">
    <source>
        <dbReference type="ARBA" id="ARBA00022968"/>
    </source>
</evidence>
<evidence type="ECO:0000256" key="8">
    <source>
        <dbReference type="ARBA" id="ARBA00023034"/>
    </source>
</evidence>
<dbReference type="SUPFAM" id="SSF53448">
    <property type="entry name" value="Nucleotide-diphospho-sugar transferases"/>
    <property type="match status" value="1"/>
</dbReference>
<protein>
    <submittedName>
        <fullName evidence="11">Uncharacterized protein</fullName>
    </submittedName>
</protein>
<feature type="compositionally biased region" description="Polar residues" evidence="10">
    <location>
        <begin position="827"/>
        <end position="847"/>
    </location>
</feature>
<comment type="similarity">
    <text evidence="3">Belongs to the MNN1/MNT family.</text>
</comment>
<evidence type="ECO:0000256" key="4">
    <source>
        <dbReference type="ARBA" id="ARBA00022679"/>
    </source>
</evidence>
<evidence type="ECO:0000313" key="12">
    <source>
        <dbReference type="Proteomes" id="UP000033140"/>
    </source>
</evidence>
<dbReference type="Proteomes" id="UP000033140">
    <property type="component" value="Unassembled WGS sequence"/>
</dbReference>
<keyword evidence="12" id="KW-1185">Reference proteome</keyword>
<dbReference type="GO" id="GO:0000139">
    <property type="term" value="C:Golgi membrane"/>
    <property type="evidence" value="ECO:0007669"/>
    <property type="project" value="UniProtKB-SubCell"/>
</dbReference>
<reference evidence="11 12" key="1">
    <citation type="journal article" date="2011" name="J. Gen. Appl. Microbiol.">
        <title>Draft genome sequencing of the enigmatic yeast Saitoella complicata.</title>
        <authorList>
            <person name="Nishida H."/>
            <person name="Hamamoto M."/>
            <person name="Sugiyama J."/>
        </authorList>
    </citation>
    <scope>NUCLEOTIDE SEQUENCE [LARGE SCALE GENOMIC DNA]</scope>
    <source>
        <strain evidence="11 12">NRRL Y-17804</strain>
    </source>
</reference>
<dbReference type="Pfam" id="PF11051">
    <property type="entry name" value="Mannosyl_trans3"/>
    <property type="match status" value="2"/>
</dbReference>
<organism evidence="11 12">
    <name type="scientific">Saitoella complicata (strain BCRC 22490 / CBS 7301 / JCM 7358 / NBRC 10748 / NRRL Y-17804)</name>
    <dbReference type="NCBI Taxonomy" id="698492"/>
    <lineage>
        <taxon>Eukaryota</taxon>
        <taxon>Fungi</taxon>
        <taxon>Dikarya</taxon>
        <taxon>Ascomycota</taxon>
        <taxon>Taphrinomycotina</taxon>
        <taxon>Taphrinomycotina incertae sedis</taxon>
        <taxon>Saitoella</taxon>
    </lineage>
</organism>
<dbReference type="InterPro" id="IPR029044">
    <property type="entry name" value="Nucleotide-diphossugar_trans"/>
</dbReference>
<keyword evidence="9" id="KW-0472">Membrane</keyword>
<accession>A0A0E9NGP6</accession>